<dbReference type="Pfam" id="PF14176">
    <property type="entry name" value="YxiJ"/>
    <property type="match status" value="1"/>
</dbReference>
<sequence length="119" mass="14725">MKFFKRYNIDQKTLDEFKKYYVLLHGPFPNDMYDFEEETNTSLDEFYEFFSLITGSLNYIIEDKKIPRYQREMLKKTFYEHYPHFRNYKSDILKYQELSECLEFHEKIRILINKLITGG</sequence>
<evidence type="ECO:0008006" key="3">
    <source>
        <dbReference type="Google" id="ProtNLM"/>
    </source>
</evidence>
<dbReference type="Proteomes" id="UP000032247">
    <property type="component" value="Unassembled WGS sequence"/>
</dbReference>
<dbReference type="AlphaFoldDB" id="A0A0D1ILD1"/>
<proteinExistence type="predicted"/>
<protein>
    <recommendedName>
        <fullName evidence="3">Immunity protein WapI</fullName>
    </recommendedName>
</protein>
<gene>
    <name evidence="1" type="ORF">SC09_Contig28orf00057</name>
</gene>
<evidence type="ECO:0000313" key="2">
    <source>
        <dbReference type="Proteomes" id="UP000032247"/>
    </source>
</evidence>
<evidence type="ECO:0000313" key="1">
    <source>
        <dbReference type="EMBL" id="KIU09933.1"/>
    </source>
</evidence>
<dbReference type="EMBL" id="JXBC01000006">
    <property type="protein sequence ID" value="KIU09933.1"/>
    <property type="molecule type" value="Genomic_DNA"/>
</dbReference>
<organism evidence="1 2">
    <name type="scientific">Bacillus subtilis</name>
    <dbReference type="NCBI Taxonomy" id="1423"/>
    <lineage>
        <taxon>Bacteria</taxon>
        <taxon>Bacillati</taxon>
        <taxon>Bacillota</taxon>
        <taxon>Bacilli</taxon>
        <taxon>Bacillales</taxon>
        <taxon>Bacillaceae</taxon>
        <taxon>Bacillus</taxon>
    </lineage>
</organism>
<accession>A0A0D1ILD1</accession>
<name>A0A0D1ILD1_BACIU</name>
<dbReference type="PATRIC" id="fig|1423.173.peg.3378"/>
<comment type="caution">
    <text evidence="1">The sequence shown here is derived from an EMBL/GenBank/DDBJ whole genome shotgun (WGS) entry which is preliminary data.</text>
</comment>
<reference evidence="1 2" key="1">
    <citation type="submission" date="2014-12" db="EMBL/GenBank/DDBJ databases">
        <title>Comparative genome analysis of Bacillus coagulans HM-08, Clostridium butyricum HM-68, Bacillus subtilis HM-66 and Bacillus licheniformis BL-09.</title>
        <authorList>
            <person name="Zhang H."/>
        </authorList>
    </citation>
    <scope>NUCLEOTIDE SEQUENCE [LARGE SCALE GENOMIC DNA]</scope>
    <source>
        <strain evidence="1 2">HM-66</strain>
    </source>
</reference>
<dbReference type="InterPro" id="IPR025551">
    <property type="entry name" value="WapI/YxiJ-like"/>
</dbReference>